<feature type="region of interest" description="Disordered" evidence="1">
    <location>
        <begin position="75"/>
        <end position="94"/>
    </location>
</feature>
<dbReference type="AlphaFoldDB" id="A0A8H7XL41"/>
<protein>
    <submittedName>
        <fullName evidence="2">Uncharacterized protein</fullName>
    </submittedName>
</protein>
<evidence type="ECO:0000313" key="2">
    <source>
        <dbReference type="EMBL" id="KAG5161769.1"/>
    </source>
</evidence>
<organism evidence="2">
    <name type="scientific">Psilocybe cubensis</name>
    <name type="common">Psychedelic mushroom</name>
    <name type="synonym">Stropharia cubensis</name>
    <dbReference type="NCBI Taxonomy" id="181762"/>
    <lineage>
        <taxon>Eukaryota</taxon>
        <taxon>Fungi</taxon>
        <taxon>Dikarya</taxon>
        <taxon>Basidiomycota</taxon>
        <taxon>Agaricomycotina</taxon>
        <taxon>Agaricomycetes</taxon>
        <taxon>Agaricomycetidae</taxon>
        <taxon>Agaricales</taxon>
        <taxon>Agaricineae</taxon>
        <taxon>Strophariaceae</taxon>
        <taxon>Psilocybe</taxon>
    </lineage>
</organism>
<dbReference type="EMBL" id="JAFIQS010000025">
    <property type="protein sequence ID" value="KAG5161769.1"/>
    <property type="molecule type" value="Genomic_DNA"/>
</dbReference>
<reference evidence="2" key="1">
    <citation type="submission" date="2021-02" db="EMBL/GenBank/DDBJ databases">
        <title>Psilocybe cubensis genome.</title>
        <authorList>
            <person name="Mckernan K.J."/>
            <person name="Crawford S."/>
            <person name="Trippe A."/>
            <person name="Kane L.T."/>
            <person name="Mclaughlin S."/>
        </authorList>
    </citation>
    <scope>NUCLEOTIDE SEQUENCE [LARGE SCALE GENOMIC DNA]</scope>
    <source>
        <strain evidence="2">MGC-MH-2018</strain>
    </source>
</reference>
<proteinExistence type="predicted"/>
<gene>
    <name evidence="2" type="ORF">JR316_013309</name>
</gene>
<comment type="caution">
    <text evidence="2">The sequence shown here is derived from an EMBL/GenBank/DDBJ whole genome shotgun (WGS) entry which is preliminary data.</text>
</comment>
<evidence type="ECO:0000256" key="1">
    <source>
        <dbReference type="SAM" id="MobiDB-lite"/>
    </source>
</evidence>
<feature type="compositionally biased region" description="Low complexity" evidence="1">
    <location>
        <begin position="84"/>
        <end position="94"/>
    </location>
</feature>
<feature type="region of interest" description="Disordered" evidence="1">
    <location>
        <begin position="218"/>
        <end position="239"/>
    </location>
</feature>
<name>A0A8H7XL41_PSICU</name>
<sequence>MAYISDNTAAAQDITTGSQHTAALFSSNLHDPIQPSFVSDSYPSTSLEGANITISTESDEGCSYPLFATPATHSSPISHVQQASGSSSSLELSSEPTLEPFPHYSFEDINPLFSSSSDLFPTIGQGRVSSPNPYTIFPDPAIQPSISYSEIRPTSLHTSHQTSPSRRQFLALGNFGNYPSMNVDDGHYPSTSSTSAAPENVQPNRYIDLIHGGVWFTETDPSTQAPHNHTRVPTEDKKRTRQLLPTLSGVEHMISYYRTGSRSHLSGDSTSDFHSYIREKEINYQRSIQMDLNREESSGVGPVEPLTKLVESDGGMANHPSRTKRRLASASRYAQRRNQSTAESDRCDSASVVKRPRRGSRIDPESTSPVTEVFRDKRRGKGRVAETSRAALRPQIKPVPPRCLADGFSQRRLVIKERPRHRKHGGEIGFQVIEAPGQP</sequence>
<accession>A0A8H7XL41</accession>
<feature type="region of interest" description="Disordered" evidence="1">
    <location>
        <begin position="294"/>
        <end position="371"/>
    </location>
</feature>